<evidence type="ECO:0000313" key="3">
    <source>
        <dbReference type="Proteomes" id="UP001430584"/>
    </source>
</evidence>
<keyword evidence="3" id="KW-1185">Reference proteome</keyword>
<evidence type="ECO:0008006" key="4">
    <source>
        <dbReference type="Google" id="ProtNLM"/>
    </source>
</evidence>
<dbReference type="PANTHER" id="PTHR43194:SF4">
    <property type="entry name" value="AB HYDROLASE-1 DOMAIN-CONTAINING PROTEIN"/>
    <property type="match status" value="1"/>
</dbReference>
<dbReference type="EMBL" id="JAJVCZ030000001">
    <property type="protein sequence ID" value="KAL0264979.1"/>
    <property type="molecule type" value="Genomic_DNA"/>
</dbReference>
<organism evidence="2 3">
    <name type="scientific">Diplodia seriata</name>
    <dbReference type="NCBI Taxonomy" id="420778"/>
    <lineage>
        <taxon>Eukaryota</taxon>
        <taxon>Fungi</taxon>
        <taxon>Dikarya</taxon>
        <taxon>Ascomycota</taxon>
        <taxon>Pezizomycotina</taxon>
        <taxon>Dothideomycetes</taxon>
        <taxon>Dothideomycetes incertae sedis</taxon>
        <taxon>Botryosphaeriales</taxon>
        <taxon>Botryosphaeriaceae</taxon>
        <taxon>Diplodia</taxon>
    </lineage>
</organism>
<protein>
    <recommendedName>
        <fullName evidence="4">AB hydrolase-1 domain-containing protein</fullName>
    </recommendedName>
</protein>
<dbReference type="GeneID" id="92005020"/>
<feature type="region of interest" description="Disordered" evidence="1">
    <location>
        <begin position="290"/>
        <end position="317"/>
    </location>
</feature>
<sequence length="462" mass="49450">MALALELVAASAHNHPGEYSPEDECSGVNAISPTCSTGESLHYRDIFYVGGHYVETAAGNLTYDQLYVEKLTPADGVSQPNPVIFFHGGGTSGVTWLNTPDNRKGFASYFLDLGYQVYIVDQTSVGRGSEEDLTDFPMRIGSTAEISEDGFTAPEQANLYPQSQLHTQWPGVRPVPSTSPPPLTHQQTGLKSDPTFDAFESTFIPLTTNLTAQELSMRRSGCALLALLATPAFLVSHSIGALHPLLLSNDCPALVAGSVNLEPANTPFTSYLGNASVPGTGSSRTRPWGLANTRLTYDPPVPPSSSDADDDDDDDDVPAALGAHLVGLDAPAKRACYMQRDPPRKLPQVAKVPYVALTAEASPHATYDHCVVEYLRQAGVRAEWIRLAEDLGVRGNGHFMHLERNNWEVAGVVHGWMRRVVGEGASSGGTVGEGEGMDGGDGGDGGGEGGGWWGWLGWWSRW</sequence>
<proteinExistence type="predicted"/>
<feature type="compositionally biased region" description="Acidic residues" evidence="1">
    <location>
        <begin position="307"/>
        <end position="317"/>
    </location>
</feature>
<dbReference type="PANTHER" id="PTHR43194">
    <property type="entry name" value="HYDROLASE ALPHA/BETA FOLD FAMILY"/>
    <property type="match status" value="1"/>
</dbReference>
<dbReference type="Gene3D" id="3.40.50.1820">
    <property type="entry name" value="alpha/beta hydrolase"/>
    <property type="match status" value="1"/>
</dbReference>
<accession>A0ABR3CWU2</accession>
<comment type="caution">
    <text evidence="2">The sequence shown here is derived from an EMBL/GenBank/DDBJ whole genome shotgun (WGS) entry which is preliminary data.</text>
</comment>
<feature type="region of interest" description="Disordered" evidence="1">
    <location>
        <begin position="424"/>
        <end position="451"/>
    </location>
</feature>
<reference evidence="2 3" key="1">
    <citation type="submission" date="2024-02" db="EMBL/GenBank/DDBJ databases">
        <title>De novo assembly and annotation of 12 fungi associated with fruit tree decline syndrome in Ontario, Canada.</title>
        <authorList>
            <person name="Sulman M."/>
            <person name="Ellouze W."/>
            <person name="Ilyukhin E."/>
        </authorList>
    </citation>
    <scope>NUCLEOTIDE SEQUENCE [LARGE SCALE GENOMIC DNA]</scope>
    <source>
        <strain evidence="2 3">FDS-637</strain>
    </source>
</reference>
<feature type="compositionally biased region" description="Gly residues" evidence="1">
    <location>
        <begin position="425"/>
        <end position="451"/>
    </location>
</feature>
<dbReference type="InterPro" id="IPR029058">
    <property type="entry name" value="AB_hydrolase_fold"/>
</dbReference>
<gene>
    <name evidence="2" type="ORF">SLS55_000935</name>
</gene>
<dbReference type="Proteomes" id="UP001430584">
    <property type="component" value="Unassembled WGS sequence"/>
</dbReference>
<evidence type="ECO:0000256" key="1">
    <source>
        <dbReference type="SAM" id="MobiDB-lite"/>
    </source>
</evidence>
<name>A0ABR3CWU2_9PEZI</name>
<dbReference type="CDD" id="cd12809">
    <property type="entry name" value="Esterase_713_like-2"/>
    <property type="match status" value="1"/>
</dbReference>
<dbReference type="RefSeq" id="XP_066637719.1">
    <property type="nucleotide sequence ID" value="XM_066772440.1"/>
</dbReference>
<dbReference type="SUPFAM" id="SSF53474">
    <property type="entry name" value="alpha/beta-Hydrolases"/>
    <property type="match status" value="1"/>
</dbReference>
<evidence type="ECO:0000313" key="2">
    <source>
        <dbReference type="EMBL" id="KAL0264979.1"/>
    </source>
</evidence>
<dbReference type="InterPro" id="IPR050228">
    <property type="entry name" value="Carboxylesterase_BioH"/>
</dbReference>